<organism evidence="5 6">
    <name type="scientific">Toxocara canis</name>
    <name type="common">Canine roundworm</name>
    <dbReference type="NCBI Taxonomy" id="6265"/>
    <lineage>
        <taxon>Eukaryota</taxon>
        <taxon>Metazoa</taxon>
        <taxon>Ecdysozoa</taxon>
        <taxon>Nematoda</taxon>
        <taxon>Chromadorea</taxon>
        <taxon>Rhabditida</taxon>
        <taxon>Spirurina</taxon>
        <taxon>Ascaridomorpha</taxon>
        <taxon>Ascaridoidea</taxon>
        <taxon>Toxocaridae</taxon>
        <taxon>Toxocara</taxon>
    </lineage>
</organism>
<feature type="region of interest" description="Disordered" evidence="1">
    <location>
        <begin position="528"/>
        <end position="631"/>
    </location>
</feature>
<feature type="region of interest" description="Disordered" evidence="1">
    <location>
        <begin position="695"/>
        <end position="719"/>
    </location>
</feature>
<dbReference type="SMART" id="SM00327">
    <property type="entry name" value="VWA"/>
    <property type="match status" value="2"/>
</dbReference>
<dbReference type="Gene3D" id="3.40.50.410">
    <property type="entry name" value="von Willebrand factor, type A domain"/>
    <property type="match status" value="2"/>
</dbReference>
<evidence type="ECO:0000313" key="4">
    <source>
        <dbReference type="EMBL" id="VDM41543.1"/>
    </source>
</evidence>
<evidence type="ECO:0000256" key="1">
    <source>
        <dbReference type="SAM" id="MobiDB-lite"/>
    </source>
</evidence>
<dbReference type="SUPFAM" id="SSF53300">
    <property type="entry name" value="vWA-like"/>
    <property type="match status" value="2"/>
</dbReference>
<feature type="compositionally biased region" description="Low complexity" evidence="1">
    <location>
        <begin position="359"/>
        <end position="375"/>
    </location>
</feature>
<evidence type="ECO:0000313" key="6">
    <source>
        <dbReference type="WBParaSite" id="TCNE_0001022201-mRNA-1"/>
    </source>
</evidence>
<dbReference type="InterPro" id="IPR002035">
    <property type="entry name" value="VWF_A"/>
</dbReference>
<feature type="region of interest" description="Disordered" evidence="1">
    <location>
        <begin position="324"/>
        <end position="512"/>
    </location>
</feature>
<dbReference type="CDD" id="cd01450">
    <property type="entry name" value="vWFA_subfamily_ECM"/>
    <property type="match status" value="1"/>
</dbReference>
<evidence type="ECO:0000313" key="5">
    <source>
        <dbReference type="Proteomes" id="UP000050794"/>
    </source>
</evidence>
<name>A0A183UP02_TOXCA</name>
<feature type="compositionally biased region" description="Polar residues" evidence="1">
    <location>
        <begin position="564"/>
        <end position="574"/>
    </location>
</feature>
<dbReference type="AlphaFoldDB" id="A0A183UP02"/>
<keyword evidence="5" id="KW-1185">Reference proteome</keyword>
<protein>
    <submittedName>
        <fullName evidence="6">VWFA domain-containing protein</fullName>
    </submittedName>
</protein>
<feature type="compositionally biased region" description="Polar residues" evidence="1">
    <location>
        <begin position="334"/>
        <end position="343"/>
    </location>
</feature>
<gene>
    <name evidence="4" type="ORF">TCNE_LOCUS10222</name>
</gene>
<proteinExistence type="predicted"/>
<keyword evidence="2" id="KW-0732">Signal</keyword>
<dbReference type="InterPro" id="IPR036465">
    <property type="entry name" value="vWFA_dom_sf"/>
</dbReference>
<feature type="chain" id="PRO_5044553306" evidence="2">
    <location>
        <begin position="20"/>
        <end position="887"/>
    </location>
</feature>
<sequence>MVDVRALGYLLACAAFVLSTDELIEGSGEGSGEEPYITFVSTEPPTIQQFSANATAFNSLRGKPPLIYASLEDKECAPKVDLVFLLDTSGSIEQIYHEHVKWTVDLVDALPVDRDRVRIAAIQYAGFPLTEFALGTYLSAADIRQHLSQIKFQSGVTRTGYALRKADSELFRVERGARPDATKIIVLFTDGLSIDDPLKPAHQLRDIKGVKIYVVSVGSDGFEPEMNRIAGDKRNVFGPNELSRLRDTLLNDAGRARNKNSEDQQQQTVRGENAENIEADQAALGIPDVTLNRSTDETDDQILTAVTKYSLKAEDEDDAQLASLTQNEDGEEAPTTTQGQTRGVSDEESLVLEKTTQEKQLSSLSESTDSTTTQEKTPEAYAEESSIRTNTTEEGQSVSGSESTDPQKATGSLEQTTHLSILEGQGEKKQPSGAYENEGEKQLFPQSILGSQQFQRNESLSSEEKSKAIDDEEQQTSDDFISQAGKPGSSEYETTEPQLIAAQKDEVQSGSDGIKELSDKLIVKKTLSKTQQRASLADRKSNGVQQGDGGLSENILRKLRSKSPNRTVTKSSNEIVEGGRRKTERTNVTAGKKVENAPPNSDKPTKQKPARKTAGKSGVAAQNNRRSNEKAVEKEIKAKRRIGGALNAIQVTPSDTPKLQRRAQPILEINSREQSFSKAEEDSKVNAAEAKVATESSLDSSLEGQSTKATIKAAKRRSKRPSRITTLSATFFTSAPTTGSCPLDILFIVDSSGSVQSIYDKQKEYLTSILTELQIGEQRVALLQFAGGSHQKTEWAFDTFADSDAVMHAFTQVRHFTDDATKPAEEIRRLPNLEFYAVSVSELNNFDGMFNFSEYMKQLTDDSSKVYVGERSEELKQLLLKKLHCRG</sequence>
<dbReference type="WBParaSite" id="TCNE_0001022201-mRNA-1">
    <property type="protein sequence ID" value="TCNE_0001022201-mRNA-1"/>
    <property type="gene ID" value="TCNE_0001022201"/>
</dbReference>
<reference evidence="6" key="1">
    <citation type="submission" date="2016-06" db="UniProtKB">
        <authorList>
            <consortium name="WormBaseParasite"/>
        </authorList>
    </citation>
    <scope>IDENTIFICATION</scope>
</reference>
<dbReference type="PANTHER" id="PTHR22588">
    <property type="entry name" value="VWFA DOMAIN-CONTAINING PROTEIN"/>
    <property type="match status" value="1"/>
</dbReference>
<dbReference type="InterPro" id="IPR052229">
    <property type="entry name" value="Collagen-VI/PIF"/>
</dbReference>
<dbReference type="PANTHER" id="PTHR22588:SF3">
    <property type="entry name" value="VWFA DOMAIN-CONTAINING PROTEIN"/>
    <property type="match status" value="1"/>
</dbReference>
<dbReference type="PRINTS" id="PR00453">
    <property type="entry name" value="VWFADOMAIN"/>
</dbReference>
<evidence type="ECO:0000259" key="3">
    <source>
        <dbReference type="PROSITE" id="PS50234"/>
    </source>
</evidence>
<evidence type="ECO:0000256" key="2">
    <source>
        <dbReference type="SAM" id="SignalP"/>
    </source>
</evidence>
<accession>A0A183UP02</accession>
<feature type="compositionally biased region" description="Polar residues" evidence="1">
    <location>
        <begin position="695"/>
        <end position="709"/>
    </location>
</feature>
<feature type="domain" description="VWFA" evidence="3">
    <location>
        <begin position="744"/>
        <end position="887"/>
    </location>
</feature>
<feature type="compositionally biased region" description="Polar residues" evidence="1">
    <location>
        <begin position="444"/>
        <end position="460"/>
    </location>
</feature>
<feature type="signal peptide" evidence="2">
    <location>
        <begin position="1"/>
        <end position="19"/>
    </location>
</feature>
<reference evidence="4 5" key="2">
    <citation type="submission" date="2018-11" db="EMBL/GenBank/DDBJ databases">
        <authorList>
            <consortium name="Pathogen Informatics"/>
        </authorList>
    </citation>
    <scope>NUCLEOTIDE SEQUENCE [LARGE SCALE GENOMIC DNA]</scope>
</reference>
<dbReference type="Proteomes" id="UP000050794">
    <property type="component" value="Unassembled WGS sequence"/>
</dbReference>
<feature type="region of interest" description="Disordered" evidence="1">
    <location>
        <begin position="253"/>
        <end position="281"/>
    </location>
</feature>
<feature type="domain" description="VWFA" evidence="3">
    <location>
        <begin position="81"/>
        <end position="253"/>
    </location>
</feature>
<dbReference type="PROSITE" id="PS50234">
    <property type="entry name" value="VWFA"/>
    <property type="match status" value="2"/>
</dbReference>
<dbReference type="Pfam" id="PF00092">
    <property type="entry name" value="VWA"/>
    <property type="match status" value="2"/>
</dbReference>
<feature type="compositionally biased region" description="Basic and acidic residues" evidence="1">
    <location>
        <begin position="503"/>
        <end position="512"/>
    </location>
</feature>
<dbReference type="EMBL" id="UYWY01020430">
    <property type="protein sequence ID" value="VDM41543.1"/>
    <property type="molecule type" value="Genomic_DNA"/>
</dbReference>
<feature type="compositionally biased region" description="Polar residues" evidence="1">
    <location>
        <begin position="387"/>
        <end position="419"/>
    </location>
</feature>